<name>A0A5F1YRG8_9LEPT</name>
<dbReference type="PANTHER" id="PTHR47183:SF1">
    <property type="entry name" value="GLUCOSE-1-PHOSPHATE CYTIDYLYLTRANSFERASE"/>
    <property type="match status" value="1"/>
</dbReference>
<dbReference type="PANTHER" id="PTHR47183">
    <property type="entry name" value="GLUCOSE-1-PHOSPHATE CYTIDYLYLTRANSFERASE-RELATED"/>
    <property type="match status" value="1"/>
</dbReference>
<dbReference type="InterPro" id="IPR013446">
    <property type="entry name" value="G1P_cyt_trans-like"/>
</dbReference>
<dbReference type="NCBIfam" id="TIGR02623">
    <property type="entry name" value="G1P_cyt_trans"/>
    <property type="match status" value="1"/>
</dbReference>
<comment type="caution">
    <text evidence="2">The sequence shown here is derived from an EMBL/GenBank/DDBJ whole genome shotgun (WGS) entry which is preliminary data.</text>
</comment>
<dbReference type="InterPro" id="IPR046981">
    <property type="entry name" value="G1P_cyt_trans"/>
</dbReference>
<dbReference type="Proteomes" id="UP000298277">
    <property type="component" value="Unassembled WGS sequence"/>
</dbReference>
<dbReference type="AlphaFoldDB" id="A0A5F1YRG8"/>
<dbReference type="GO" id="GO:0009243">
    <property type="term" value="P:O antigen biosynthetic process"/>
    <property type="evidence" value="ECO:0007669"/>
    <property type="project" value="InterPro"/>
</dbReference>
<dbReference type="EC" id="2.7.7.33" evidence="2"/>
<feature type="domain" description="Nucleotidyl transferase" evidence="1">
    <location>
        <begin position="2"/>
        <end position="230"/>
    </location>
</feature>
<reference evidence="2" key="1">
    <citation type="journal article" date="2019" name="PLoS Negl. Trop. Dis.">
        <title>Revisiting the worldwide diversity of Leptospira species in the environment.</title>
        <authorList>
            <person name="Vincent A.T."/>
            <person name="Schiettekatte O."/>
            <person name="Bourhy P."/>
            <person name="Veyrier F.J."/>
            <person name="Picardeau M."/>
        </authorList>
    </citation>
    <scope>NUCLEOTIDE SEQUENCE [LARGE SCALE GENOMIC DNA]</scope>
    <source>
        <strain evidence="2">201800299</strain>
    </source>
</reference>
<dbReference type="GO" id="GO:0047343">
    <property type="term" value="F:glucose-1-phosphate cytidylyltransferase activity"/>
    <property type="evidence" value="ECO:0007669"/>
    <property type="project" value="UniProtKB-EC"/>
</dbReference>
<sequence length="256" mass="29446">MKVVILAGGFGSRLSEYTNLVPKPLVEIGEYPILWHIMNTFAFAGHKDFYIALGYKAELIKEYFLKYYTLNSDFTIDLANNDISYHSRNVLDWKVTLVDTGMNSMTGGRLKRLKEFLGEETFLLTYGDGVANVDVNQLIAFHKQQKKKVTVTAVRPVARFGELQIDEKKIVTNFSEKPQANQGYINGGFFVMEPSFINWIENDSTVLEKEPLEKAAEEGELTAYIHDGFWQCMDTLRDKNYLEDLWRSGKAPWKIW</sequence>
<dbReference type="OrthoDB" id="9801899at2"/>
<accession>A0A5F1YRG8</accession>
<gene>
    <name evidence="2" type="primary">rfbF</name>
    <name evidence="2" type="ORF">EHQ17_14410</name>
</gene>
<dbReference type="EMBL" id="RQFA01000066">
    <property type="protein sequence ID" value="TGK30914.1"/>
    <property type="molecule type" value="Genomic_DNA"/>
</dbReference>
<keyword evidence="2" id="KW-0548">Nucleotidyltransferase</keyword>
<evidence type="ECO:0000313" key="2">
    <source>
        <dbReference type="EMBL" id="TGK30914.1"/>
    </source>
</evidence>
<keyword evidence="3" id="KW-1185">Reference proteome</keyword>
<evidence type="ECO:0000259" key="1">
    <source>
        <dbReference type="Pfam" id="PF00483"/>
    </source>
</evidence>
<dbReference type="Gene3D" id="3.90.550.10">
    <property type="entry name" value="Spore Coat Polysaccharide Biosynthesis Protein SpsA, Chain A"/>
    <property type="match status" value="1"/>
</dbReference>
<proteinExistence type="predicted"/>
<dbReference type="CDD" id="cd02524">
    <property type="entry name" value="G1P_cytidylyltransferase"/>
    <property type="match status" value="1"/>
</dbReference>
<dbReference type="InterPro" id="IPR005835">
    <property type="entry name" value="NTP_transferase_dom"/>
</dbReference>
<keyword evidence="2" id="KW-0808">Transferase</keyword>
<dbReference type="RefSeq" id="WP_135593078.1">
    <property type="nucleotide sequence ID" value="NZ_RQEZ01000048.1"/>
</dbReference>
<evidence type="ECO:0000313" key="3">
    <source>
        <dbReference type="Proteomes" id="UP000298277"/>
    </source>
</evidence>
<protein>
    <submittedName>
        <fullName evidence="2">Glucose-1-phosphate cytidylyltransferase</fullName>
        <ecNumber evidence="2">2.7.7.33</ecNumber>
    </submittedName>
</protein>
<dbReference type="SUPFAM" id="SSF53448">
    <property type="entry name" value="Nucleotide-diphospho-sugar transferases"/>
    <property type="match status" value="1"/>
</dbReference>
<dbReference type="Pfam" id="PF00483">
    <property type="entry name" value="NTP_transferase"/>
    <property type="match status" value="1"/>
</dbReference>
<dbReference type="InterPro" id="IPR029044">
    <property type="entry name" value="Nucleotide-diphossugar_trans"/>
</dbReference>
<organism evidence="2 3">
    <name type="scientific">Leptospira gomenensis</name>
    <dbReference type="NCBI Taxonomy" id="2484974"/>
    <lineage>
        <taxon>Bacteria</taxon>
        <taxon>Pseudomonadati</taxon>
        <taxon>Spirochaetota</taxon>
        <taxon>Spirochaetia</taxon>
        <taxon>Leptospirales</taxon>
        <taxon>Leptospiraceae</taxon>
        <taxon>Leptospira</taxon>
    </lineage>
</organism>